<dbReference type="PANTHER" id="PTHR21301:SF12">
    <property type="match status" value="1"/>
</dbReference>
<keyword evidence="4" id="KW-1185">Reference proteome</keyword>
<reference evidence="3" key="1">
    <citation type="submission" date="2025-08" db="UniProtKB">
        <authorList>
            <consortium name="Ensembl"/>
        </authorList>
    </citation>
    <scope>IDENTIFICATION</scope>
</reference>
<dbReference type="CDD" id="cd10442">
    <property type="entry name" value="GIY-YIG_PLEs"/>
    <property type="match status" value="1"/>
</dbReference>
<dbReference type="Proteomes" id="UP000694569">
    <property type="component" value="Unplaced"/>
</dbReference>
<evidence type="ECO:0000313" key="3">
    <source>
        <dbReference type="Ensembl" id="ENSLLEP00000024036.1"/>
    </source>
</evidence>
<dbReference type="Pfam" id="PF26215">
    <property type="entry name" value="HTH_animal"/>
    <property type="match status" value="1"/>
</dbReference>
<reference evidence="3" key="2">
    <citation type="submission" date="2025-09" db="UniProtKB">
        <authorList>
            <consortium name="Ensembl"/>
        </authorList>
    </citation>
    <scope>IDENTIFICATION</scope>
</reference>
<sequence length="797" mass="92736">MVPERVSPHKTAASSAGVNTLKPMGPYKRTLKRKKGEEVNKKGIFNLSQKILTNTEIKVLNKGLKFAPTKQMDKFSMYIDLQRFKRKLSLKKYFLKTPIINNTAVDQDKFVHTSLKNKSKFFPRHVISNEIKMFESLVSTDIDRMGIKEKKHNLTKEEKKAIKDLDKDETIIIKPADKGGGIVIWSKEAYNEESLRILGDERTYIKLKNNPIIEIRNNLHTLLQDGRDKEILTEREFRYLMIEHIKTPHFYILPKIHKNATKPPGRPIIAGINSITSCLSEYIDVLLQPIVKETLSYLKDTINMLQILDKVKWDEDCIMVTCDVNALYSNIPHAMGLQTVREEIYNSKNFLDMQIDFIMRSIHFILNNNYFKFGDDFFLQKNGTAMGTKFAPSYANLYMTGWESRFVYGSHSWAHNILVYKRFIDDVFFIWKGSEEDLILFLDSLDNQDWGITLDRKWSKERVTFLDLEVYISEGTLKCKTFFKEVDVNTYINTASCHDPSWLKGVPKGQFMRLRRNCSDLSTFEQQANQLKDNFIEKGYDAIELDMVINKLKQEDRGSLLQYKPKKNTKEGEVLFICDYNSKAKNLKKIIKKHWHILRRDKDLNDILGEQPKVVFRGVKNLKANLVHSKPKNHKKRDLNQFNLKNGYYVCGQCLACRSTANRKNCITEYTNRKSGQKIQMKEVLNCCSKSVIYLLECPCGLQYIGRTKRALNIRISEHVRNIRKLYDNHSVSLHFKLKHGGSPFGLKFMAMKKIYKVDADEDIVSKLGREEMRSIYEMGTMAPNGLNNDFEVVHFL</sequence>
<dbReference type="PANTHER" id="PTHR21301">
    <property type="entry name" value="REVERSE TRANSCRIPTASE"/>
    <property type="match status" value="1"/>
</dbReference>
<accession>A0A8C5W849</accession>
<evidence type="ECO:0000259" key="2">
    <source>
        <dbReference type="Pfam" id="PF26215"/>
    </source>
</evidence>
<dbReference type="InterPro" id="IPR058912">
    <property type="entry name" value="HTH_animal"/>
</dbReference>
<organism evidence="3 4">
    <name type="scientific">Leptobrachium leishanense</name>
    <name type="common">Leishan spiny toad</name>
    <dbReference type="NCBI Taxonomy" id="445787"/>
    <lineage>
        <taxon>Eukaryota</taxon>
        <taxon>Metazoa</taxon>
        <taxon>Chordata</taxon>
        <taxon>Craniata</taxon>
        <taxon>Vertebrata</taxon>
        <taxon>Euteleostomi</taxon>
        <taxon>Amphibia</taxon>
        <taxon>Batrachia</taxon>
        <taxon>Anura</taxon>
        <taxon>Pelobatoidea</taxon>
        <taxon>Megophryidae</taxon>
        <taxon>Leptobrachium</taxon>
    </lineage>
</organism>
<dbReference type="GeneTree" id="ENSGT00840000129931"/>
<evidence type="ECO:0000256" key="1">
    <source>
        <dbReference type="SAM" id="MobiDB-lite"/>
    </source>
</evidence>
<evidence type="ECO:0000313" key="4">
    <source>
        <dbReference type="Proteomes" id="UP000694569"/>
    </source>
</evidence>
<proteinExistence type="predicted"/>
<dbReference type="OrthoDB" id="8444640at2759"/>
<dbReference type="Ensembl" id="ENSLLET00000024954.1">
    <property type="protein sequence ID" value="ENSLLEP00000024036.1"/>
    <property type="gene ID" value="ENSLLEG00000015293.1"/>
</dbReference>
<protein>
    <recommendedName>
        <fullName evidence="2">Helix-turn-helix domain-containing protein</fullName>
    </recommendedName>
</protein>
<feature type="region of interest" description="Disordered" evidence="1">
    <location>
        <begin position="1"/>
        <end position="26"/>
    </location>
</feature>
<dbReference type="AlphaFoldDB" id="A0A8C5W849"/>
<name>A0A8C5W849_9ANUR</name>
<feature type="domain" description="Helix-turn-helix" evidence="2">
    <location>
        <begin position="491"/>
        <end position="540"/>
    </location>
</feature>